<evidence type="ECO:0000256" key="1">
    <source>
        <dbReference type="ARBA" id="ARBA00004533"/>
    </source>
</evidence>
<dbReference type="Gene3D" id="2.30.30.830">
    <property type="match status" value="1"/>
</dbReference>
<dbReference type="GO" id="GO:0005886">
    <property type="term" value="C:plasma membrane"/>
    <property type="evidence" value="ECO:0007669"/>
    <property type="project" value="UniProtKB-SubCell"/>
</dbReference>
<name>A0A3B1AU58_9ZZZZ</name>
<evidence type="ECO:0000256" key="7">
    <source>
        <dbReference type="ARBA" id="ARBA00022989"/>
    </source>
</evidence>
<dbReference type="EMBL" id="UOFX01000053">
    <property type="protein sequence ID" value="VAX09536.1"/>
    <property type="molecule type" value="Genomic_DNA"/>
</dbReference>
<feature type="compositionally biased region" description="Polar residues" evidence="9">
    <location>
        <begin position="38"/>
        <end position="53"/>
    </location>
</feature>
<reference evidence="12" key="1">
    <citation type="submission" date="2018-06" db="EMBL/GenBank/DDBJ databases">
        <authorList>
            <person name="Zhirakovskaya E."/>
        </authorList>
    </citation>
    <scope>NUCLEOTIDE SEQUENCE</scope>
</reference>
<feature type="region of interest" description="Disordered" evidence="9">
    <location>
        <begin position="38"/>
        <end position="57"/>
    </location>
</feature>
<evidence type="ECO:0000256" key="5">
    <source>
        <dbReference type="ARBA" id="ARBA00022692"/>
    </source>
</evidence>
<protein>
    <recommendedName>
        <fullName evidence="11">Type II secretion system protein GspC N-terminal domain-containing protein</fullName>
    </recommendedName>
</protein>
<evidence type="ECO:0000256" key="6">
    <source>
        <dbReference type="ARBA" id="ARBA00022927"/>
    </source>
</evidence>
<keyword evidence="8 10" id="KW-0472">Membrane</keyword>
<organism evidence="12">
    <name type="scientific">hydrothermal vent metagenome</name>
    <dbReference type="NCBI Taxonomy" id="652676"/>
    <lineage>
        <taxon>unclassified sequences</taxon>
        <taxon>metagenomes</taxon>
        <taxon>ecological metagenomes</taxon>
    </lineage>
</organism>
<comment type="subcellular location">
    <subcellularLocation>
        <location evidence="1">Cell inner membrane</location>
    </subcellularLocation>
</comment>
<dbReference type="AlphaFoldDB" id="A0A3B1AU58"/>
<keyword evidence="3" id="KW-1003">Cell membrane</keyword>
<keyword evidence="4" id="KW-0997">Cell inner membrane</keyword>
<keyword evidence="5 10" id="KW-0812">Transmembrane</keyword>
<feature type="domain" description="Type II secretion system protein GspC N-terminal" evidence="11">
    <location>
        <begin position="41"/>
        <end position="159"/>
    </location>
</feature>
<feature type="transmembrane region" description="Helical" evidence="10">
    <location>
        <begin position="6"/>
        <end position="25"/>
    </location>
</feature>
<evidence type="ECO:0000256" key="2">
    <source>
        <dbReference type="ARBA" id="ARBA00022448"/>
    </source>
</evidence>
<keyword evidence="2" id="KW-0813">Transport</keyword>
<evidence type="ECO:0000256" key="10">
    <source>
        <dbReference type="SAM" id="Phobius"/>
    </source>
</evidence>
<evidence type="ECO:0000256" key="8">
    <source>
        <dbReference type="ARBA" id="ARBA00023136"/>
    </source>
</evidence>
<dbReference type="GO" id="GO:0015031">
    <property type="term" value="P:protein transport"/>
    <property type="evidence" value="ECO:0007669"/>
    <property type="project" value="UniProtKB-KW"/>
</dbReference>
<evidence type="ECO:0000313" key="12">
    <source>
        <dbReference type="EMBL" id="VAX09536.1"/>
    </source>
</evidence>
<keyword evidence="6" id="KW-0653">Protein transport</keyword>
<evidence type="ECO:0000256" key="4">
    <source>
        <dbReference type="ARBA" id="ARBA00022519"/>
    </source>
</evidence>
<accession>A0A3B1AU58</accession>
<dbReference type="InterPro" id="IPR024961">
    <property type="entry name" value="T2SS_GspC_N"/>
</dbReference>
<evidence type="ECO:0000259" key="11">
    <source>
        <dbReference type="Pfam" id="PF11356"/>
    </source>
</evidence>
<evidence type="ECO:0000256" key="9">
    <source>
        <dbReference type="SAM" id="MobiDB-lite"/>
    </source>
</evidence>
<gene>
    <name evidence="12" type="ORF">MNBD_GAMMA26-324</name>
</gene>
<evidence type="ECO:0000256" key="3">
    <source>
        <dbReference type="ARBA" id="ARBA00022475"/>
    </source>
</evidence>
<keyword evidence="7 10" id="KW-1133">Transmembrane helix</keyword>
<proteinExistence type="predicted"/>
<dbReference type="Pfam" id="PF11356">
    <property type="entry name" value="T2SSC"/>
    <property type="match status" value="1"/>
</dbReference>
<sequence length="220" mass="23996">MATQFISRFLPAMATIGATTLLAYVGMMNLKTFQTNQPSLNNGTTATQNQPSPSAAEDGINLSQIPGWHLFGHAEEQPVIEAPPVERVEAPETPLELTLQGTLLGKSTTNESWAIISTPDSKQKMYKIGDEISGGAVLYAVEAFQVILTRNGRHESLSLPRPTMDESESTMTLDLAPQTRQEPIAPIPASLASENLTPAEEEQRALFEEMNRLKRGFSTQ</sequence>